<evidence type="ECO:0000256" key="5">
    <source>
        <dbReference type="SAM" id="Phobius"/>
    </source>
</evidence>
<evidence type="ECO:0000256" key="3">
    <source>
        <dbReference type="ARBA" id="ARBA00023012"/>
    </source>
</evidence>
<feature type="transmembrane region" description="Helical" evidence="5">
    <location>
        <begin position="38"/>
        <end position="60"/>
    </location>
</feature>
<dbReference type="EMBL" id="BKZW01000005">
    <property type="protein sequence ID" value="GER92088.1"/>
    <property type="molecule type" value="Genomic_DNA"/>
</dbReference>
<keyword evidence="3" id="KW-0902">Two-component regulatory system</keyword>
<dbReference type="GO" id="GO:0046983">
    <property type="term" value="F:protein dimerization activity"/>
    <property type="evidence" value="ECO:0007669"/>
    <property type="project" value="InterPro"/>
</dbReference>
<accession>A0A5J4KQW1</accession>
<dbReference type="InterPro" id="IPR036890">
    <property type="entry name" value="HATPase_C_sf"/>
</dbReference>
<evidence type="ECO:0000256" key="4">
    <source>
        <dbReference type="SAM" id="MobiDB-lite"/>
    </source>
</evidence>
<sequence>MTVLSILLALSGQADKWLAPFIFTSSYVGGSLRAKQASLTAIGLALSIILLSWSVTITWLELLQGTVFILAVCFIVMTVIRAIKTSRELRIAREEIARLAVVNERLRIARDLHDVLGHNLSMIALKSELARRLIDQAPARAVSEIMDIEQVARTTLQEVRESVSNYRQPTLESELHGASEILAAAGISYQYSTNIEAHTLFPTAIESVLAWGVREGVTNCIRHGRAHQCSIALYQESSMVRLTISNDGVVLKTDPDSIPRTTGNGLRGLNERVEALSGTCESAVLDGRTFRLTITLPYSGNSSKKRDAQAFSNDDAERSHAG</sequence>
<dbReference type="AlphaFoldDB" id="A0A5J4KQW1"/>
<dbReference type="PANTHER" id="PTHR24421">
    <property type="entry name" value="NITRATE/NITRITE SENSOR PROTEIN NARX-RELATED"/>
    <property type="match status" value="1"/>
</dbReference>
<feature type="transmembrane region" description="Helical" evidence="5">
    <location>
        <begin position="67"/>
        <end position="83"/>
    </location>
</feature>
<organism evidence="7 8">
    <name type="scientific">Dictyobacter vulcani</name>
    <dbReference type="NCBI Taxonomy" id="2607529"/>
    <lineage>
        <taxon>Bacteria</taxon>
        <taxon>Bacillati</taxon>
        <taxon>Chloroflexota</taxon>
        <taxon>Ktedonobacteria</taxon>
        <taxon>Ktedonobacterales</taxon>
        <taxon>Dictyobacteraceae</taxon>
        <taxon>Dictyobacter</taxon>
    </lineage>
</organism>
<evidence type="ECO:0000313" key="8">
    <source>
        <dbReference type="Proteomes" id="UP000326912"/>
    </source>
</evidence>
<dbReference type="Pfam" id="PF07730">
    <property type="entry name" value="HisKA_3"/>
    <property type="match status" value="1"/>
</dbReference>
<keyword evidence="5" id="KW-1133">Transmembrane helix</keyword>
<evidence type="ECO:0000313" key="7">
    <source>
        <dbReference type="EMBL" id="GER92088.1"/>
    </source>
</evidence>
<keyword evidence="2" id="KW-0418">Kinase</keyword>
<dbReference type="GO" id="GO:0000155">
    <property type="term" value="F:phosphorelay sensor kinase activity"/>
    <property type="evidence" value="ECO:0007669"/>
    <property type="project" value="InterPro"/>
</dbReference>
<dbReference type="InterPro" id="IPR011712">
    <property type="entry name" value="Sig_transdc_His_kin_sub3_dim/P"/>
</dbReference>
<dbReference type="GO" id="GO:0016020">
    <property type="term" value="C:membrane"/>
    <property type="evidence" value="ECO:0007669"/>
    <property type="project" value="InterPro"/>
</dbReference>
<proteinExistence type="predicted"/>
<reference evidence="7 8" key="1">
    <citation type="submission" date="2019-10" db="EMBL/GenBank/DDBJ databases">
        <title>Dictyobacter vulcani sp. nov., within the class Ktedonobacteria, isolated from soil of volcanic Mt. Zao.</title>
        <authorList>
            <person name="Zheng Y."/>
            <person name="Wang C.M."/>
            <person name="Sakai Y."/>
            <person name="Abe K."/>
            <person name="Yokota A."/>
            <person name="Yabe S."/>
        </authorList>
    </citation>
    <scope>NUCLEOTIDE SEQUENCE [LARGE SCALE GENOMIC DNA]</scope>
    <source>
        <strain evidence="7 8">W12</strain>
    </source>
</reference>
<evidence type="ECO:0000256" key="2">
    <source>
        <dbReference type="ARBA" id="ARBA00022777"/>
    </source>
</evidence>
<protein>
    <recommendedName>
        <fullName evidence="6">Signal transduction histidine kinase subgroup 3 dimerisation and phosphoacceptor domain-containing protein</fullName>
    </recommendedName>
</protein>
<feature type="domain" description="Signal transduction histidine kinase subgroup 3 dimerisation and phosphoacceptor" evidence="6">
    <location>
        <begin position="104"/>
        <end position="170"/>
    </location>
</feature>
<name>A0A5J4KQW1_9CHLR</name>
<comment type="caution">
    <text evidence="7">The sequence shown here is derived from an EMBL/GenBank/DDBJ whole genome shotgun (WGS) entry which is preliminary data.</text>
</comment>
<dbReference type="RefSeq" id="WP_151759648.1">
    <property type="nucleotide sequence ID" value="NZ_BKZW01000005.1"/>
</dbReference>
<keyword evidence="5" id="KW-0472">Membrane</keyword>
<feature type="region of interest" description="Disordered" evidence="4">
    <location>
        <begin position="301"/>
        <end position="322"/>
    </location>
</feature>
<dbReference type="Gene3D" id="1.20.5.1930">
    <property type="match status" value="1"/>
</dbReference>
<dbReference type="Gene3D" id="3.30.565.10">
    <property type="entry name" value="Histidine kinase-like ATPase, C-terminal domain"/>
    <property type="match status" value="1"/>
</dbReference>
<keyword evidence="1" id="KW-0808">Transferase</keyword>
<dbReference type="SUPFAM" id="SSF55874">
    <property type="entry name" value="ATPase domain of HSP90 chaperone/DNA topoisomerase II/histidine kinase"/>
    <property type="match status" value="1"/>
</dbReference>
<keyword evidence="5" id="KW-0812">Transmembrane</keyword>
<evidence type="ECO:0000259" key="6">
    <source>
        <dbReference type="Pfam" id="PF07730"/>
    </source>
</evidence>
<keyword evidence="8" id="KW-1185">Reference proteome</keyword>
<dbReference type="CDD" id="cd16917">
    <property type="entry name" value="HATPase_UhpB-NarQ-NarX-like"/>
    <property type="match status" value="1"/>
</dbReference>
<dbReference type="Proteomes" id="UP000326912">
    <property type="component" value="Unassembled WGS sequence"/>
</dbReference>
<dbReference type="InterPro" id="IPR050482">
    <property type="entry name" value="Sensor_HK_TwoCompSys"/>
</dbReference>
<evidence type="ECO:0000256" key="1">
    <source>
        <dbReference type="ARBA" id="ARBA00022679"/>
    </source>
</evidence>
<dbReference type="PANTHER" id="PTHR24421:SF63">
    <property type="entry name" value="SENSOR HISTIDINE KINASE DESK"/>
    <property type="match status" value="1"/>
</dbReference>
<gene>
    <name evidence="7" type="ORF">KDW_62500</name>
</gene>